<keyword evidence="1" id="KW-0732">Signal</keyword>
<proteinExistence type="predicted"/>
<accession>A0A8H3UDK5</accession>
<reference evidence="2 3" key="1">
    <citation type="submission" date="2018-12" db="EMBL/GenBank/DDBJ databases">
        <title>Venturia inaequalis Genome Resource.</title>
        <authorList>
            <person name="Lichtner F.J."/>
        </authorList>
    </citation>
    <scope>NUCLEOTIDE SEQUENCE [LARGE SCALE GENOMIC DNA]</scope>
    <source>
        <strain evidence="2 3">120213</strain>
    </source>
</reference>
<dbReference type="EMBL" id="WNWS01000400">
    <property type="protein sequence ID" value="KAE9968581.1"/>
    <property type="molecule type" value="Genomic_DNA"/>
</dbReference>
<dbReference type="Proteomes" id="UP000447873">
    <property type="component" value="Unassembled WGS sequence"/>
</dbReference>
<protein>
    <recommendedName>
        <fullName evidence="4">Secreted protein</fullName>
    </recommendedName>
</protein>
<sequence>MILSLTAALPIILSLLATQSVAQVCHFGPVNSNSKSWTRGAACTRSVNDNNVFACGPSGASIVVRPARPQSQIIAHAGSSASTTMMVTCDGKDTLIGCQAGATTTLLYPGCFQGVKSVEIIVEH</sequence>
<gene>
    <name evidence="2" type="ORF">EG328_007474</name>
</gene>
<evidence type="ECO:0000256" key="1">
    <source>
        <dbReference type="SAM" id="SignalP"/>
    </source>
</evidence>
<evidence type="ECO:0008006" key="4">
    <source>
        <dbReference type="Google" id="ProtNLM"/>
    </source>
</evidence>
<name>A0A8H3UDK5_VENIN</name>
<evidence type="ECO:0000313" key="2">
    <source>
        <dbReference type="EMBL" id="KAE9968581.1"/>
    </source>
</evidence>
<organism evidence="2 3">
    <name type="scientific">Venturia inaequalis</name>
    <name type="common">Apple scab fungus</name>
    <dbReference type="NCBI Taxonomy" id="5025"/>
    <lineage>
        <taxon>Eukaryota</taxon>
        <taxon>Fungi</taxon>
        <taxon>Dikarya</taxon>
        <taxon>Ascomycota</taxon>
        <taxon>Pezizomycotina</taxon>
        <taxon>Dothideomycetes</taxon>
        <taxon>Pleosporomycetidae</taxon>
        <taxon>Venturiales</taxon>
        <taxon>Venturiaceae</taxon>
        <taxon>Venturia</taxon>
    </lineage>
</organism>
<dbReference type="AlphaFoldDB" id="A0A8H3UDK5"/>
<comment type="caution">
    <text evidence="2">The sequence shown here is derived from an EMBL/GenBank/DDBJ whole genome shotgun (WGS) entry which is preliminary data.</text>
</comment>
<evidence type="ECO:0000313" key="3">
    <source>
        <dbReference type="Proteomes" id="UP000447873"/>
    </source>
</evidence>
<feature type="signal peptide" evidence="1">
    <location>
        <begin position="1"/>
        <end position="22"/>
    </location>
</feature>
<feature type="chain" id="PRO_5034180181" description="Secreted protein" evidence="1">
    <location>
        <begin position="23"/>
        <end position="124"/>
    </location>
</feature>